<feature type="domain" description="Amidohydrolase-related" evidence="3">
    <location>
        <begin position="57"/>
        <end position="433"/>
    </location>
</feature>
<reference evidence="5" key="1">
    <citation type="submission" date="2023-07" db="EMBL/GenBank/DDBJ databases">
        <title>30 novel species of actinomycetes from the DSMZ collection.</title>
        <authorList>
            <person name="Nouioui I."/>
        </authorList>
    </citation>
    <scope>NUCLEOTIDE SEQUENCE [LARGE SCALE GENOMIC DNA]</scope>
    <source>
        <strain evidence="5">DSM 44915</strain>
    </source>
</reference>
<keyword evidence="5" id="KW-1185">Reference proteome</keyword>
<protein>
    <submittedName>
        <fullName evidence="4">Amidohydrolase family protein</fullName>
    </submittedName>
</protein>
<dbReference type="SUPFAM" id="SSF51556">
    <property type="entry name" value="Metallo-dependent hydrolases"/>
    <property type="match status" value="1"/>
</dbReference>
<name>A0ABU2JMQ2_9ACTN</name>
<dbReference type="NCBIfam" id="NF006056">
    <property type="entry name" value="PRK08204.1"/>
    <property type="match status" value="1"/>
</dbReference>
<dbReference type="InterPro" id="IPR011059">
    <property type="entry name" value="Metal-dep_hydrolase_composite"/>
</dbReference>
<accession>A0ABU2JMQ2</accession>
<dbReference type="Gene3D" id="3.20.20.140">
    <property type="entry name" value="Metal-dependent hydrolases"/>
    <property type="match status" value="1"/>
</dbReference>
<dbReference type="RefSeq" id="WP_311665894.1">
    <property type="nucleotide sequence ID" value="NZ_JAVREO010000003.1"/>
</dbReference>
<dbReference type="Gene3D" id="2.30.40.10">
    <property type="entry name" value="Urease, subunit C, domain 1"/>
    <property type="match status" value="1"/>
</dbReference>
<proteinExistence type="predicted"/>
<comment type="caution">
    <text evidence="4">The sequence shown here is derived from an EMBL/GenBank/DDBJ whole genome shotgun (WGS) entry which is preliminary data.</text>
</comment>
<dbReference type="SUPFAM" id="SSF51338">
    <property type="entry name" value="Composite domain of metallo-dependent hydrolases"/>
    <property type="match status" value="1"/>
</dbReference>
<dbReference type="InterPro" id="IPR032466">
    <property type="entry name" value="Metal_Hydrolase"/>
</dbReference>
<evidence type="ECO:0000259" key="3">
    <source>
        <dbReference type="Pfam" id="PF01979"/>
    </source>
</evidence>
<dbReference type="InterPro" id="IPR006680">
    <property type="entry name" value="Amidohydro-rel"/>
</dbReference>
<organism evidence="4 5">
    <name type="scientific">Streptomyces chisholmiae</name>
    <dbReference type="NCBI Taxonomy" id="3075540"/>
    <lineage>
        <taxon>Bacteria</taxon>
        <taxon>Bacillati</taxon>
        <taxon>Actinomycetota</taxon>
        <taxon>Actinomycetes</taxon>
        <taxon>Kitasatosporales</taxon>
        <taxon>Streptomycetaceae</taxon>
        <taxon>Streptomyces</taxon>
    </lineage>
</organism>
<keyword evidence="1" id="KW-0378">Hydrolase</keyword>
<dbReference type="EMBL" id="JAVREO010000003">
    <property type="protein sequence ID" value="MDT0265993.1"/>
    <property type="molecule type" value="Genomic_DNA"/>
</dbReference>
<dbReference type="InterPro" id="IPR050287">
    <property type="entry name" value="MTA/SAH_deaminase"/>
</dbReference>
<dbReference type="Pfam" id="PF01979">
    <property type="entry name" value="Amidohydro_1"/>
    <property type="match status" value="1"/>
</dbReference>
<evidence type="ECO:0000256" key="2">
    <source>
        <dbReference type="SAM" id="MobiDB-lite"/>
    </source>
</evidence>
<evidence type="ECO:0000313" key="5">
    <source>
        <dbReference type="Proteomes" id="UP001183410"/>
    </source>
</evidence>
<sequence>MDHHTKLIRGAAVVTVDPALGVLETGDVLVEGDTIAAVAPALDAPPAAQVVDGRGHILIPGLINAHLHAWQTTVRGMGMNWSGVEHHLRMQSQFVPALTPEDLGHAEFVGAANLLDGGVTSVLEWCHGNRTPEHSDAALDGLRRAGVRGVFAHGTVKTLPRDGEPHFSQVPHPRAEAKRLRAVLDGDPLLTLALGVLGPDYAPIEVCRQDFGLARELDVLTTAHVSGHPGKVPDGYRRIVAEGLLTGPHNVVHATAMADDELRLLLDHGASITATSSVEVNGGFREPVIGRVLALGGRPSIGTDSETATAADMFAAMRDSLTIQRLFDHHAAQRAAGVRPGRAATNQVARGMPVPPRKTPSSYDALRWATLDNARALGIDALVGSITPGKRADLVLLRGTDLNLTPALNPVDAAVGFAHPGNVDTVLVAGRTVKSGGVLRARAAAQAAGAALRERAERLLATLGLADLRDSTGTRPVPPGPGHPAGS</sequence>
<dbReference type="PANTHER" id="PTHR43794">
    <property type="entry name" value="AMINOHYDROLASE SSNA-RELATED"/>
    <property type="match status" value="1"/>
</dbReference>
<dbReference type="Proteomes" id="UP001183410">
    <property type="component" value="Unassembled WGS sequence"/>
</dbReference>
<evidence type="ECO:0000256" key="1">
    <source>
        <dbReference type="ARBA" id="ARBA00022801"/>
    </source>
</evidence>
<feature type="region of interest" description="Disordered" evidence="2">
    <location>
        <begin position="338"/>
        <end position="361"/>
    </location>
</feature>
<dbReference type="PANTHER" id="PTHR43794:SF11">
    <property type="entry name" value="AMIDOHYDROLASE-RELATED DOMAIN-CONTAINING PROTEIN"/>
    <property type="match status" value="1"/>
</dbReference>
<evidence type="ECO:0000313" key="4">
    <source>
        <dbReference type="EMBL" id="MDT0265993.1"/>
    </source>
</evidence>
<gene>
    <name evidence="4" type="ORF">RM844_06765</name>
</gene>